<reference evidence="1 3" key="1">
    <citation type="submission" date="2017-11" db="EMBL/GenBank/DDBJ databases">
        <title>De novo assembly and phasing of dikaryotic genomes from two isolates of Puccinia coronata f. sp. avenae, the causal agent of oat crown rust.</title>
        <authorList>
            <person name="Miller M.E."/>
            <person name="Zhang Y."/>
            <person name="Omidvar V."/>
            <person name="Sperschneider J."/>
            <person name="Schwessinger B."/>
            <person name="Raley C."/>
            <person name="Palmer J.M."/>
            <person name="Garnica D."/>
            <person name="Upadhyaya N."/>
            <person name="Rathjen J."/>
            <person name="Taylor J.M."/>
            <person name="Park R.F."/>
            <person name="Dodds P.N."/>
            <person name="Hirsch C.D."/>
            <person name="Kianian S.F."/>
            <person name="Figueroa M."/>
        </authorList>
    </citation>
    <scope>NUCLEOTIDE SEQUENCE [LARGE SCALE GENOMIC DNA]</scope>
    <source>
        <strain evidence="1">12SD80</strain>
    </source>
</reference>
<evidence type="ECO:0000313" key="2">
    <source>
        <dbReference type="EMBL" id="PLW47805.1"/>
    </source>
</evidence>
<proteinExistence type="predicted"/>
<evidence type="ECO:0000313" key="1">
    <source>
        <dbReference type="EMBL" id="PLW10669.1"/>
    </source>
</evidence>
<gene>
    <name evidence="2" type="ORF">PCASD_04365</name>
    <name evidence="1" type="ORF">PCASD_22685</name>
</gene>
<accession>A0A2N5SBS4</accession>
<dbReference type="EMBL" id="PGCI01000028">
    <property type="protein sequence ID" value="PLW47805.1"/>
    <property type="molecule type" value="Genomic_DNA"/>
</dbReference>
<dbReference type="Proteomes" id="UP000235392">
    <property type="component" value="Unassembled WGS sequence"/>
</dbReference>
<name>A0A2N5SBS4_9BASI</name>
<sequence>MQSTRRLVFLRLISKCAELYFLSAGLPRRTLPSALVLWRLAASHVQMVYFEQTRDSEGALVRGDLSDRSRRVRIFNLGSACSRRSQSFALGSLLVARFSLRLNHGPSFISSTHPAPDPSSYQSASIQAQCPDLSNTTSLSSLHRWPLDDIEFAKRDPHELDRSQQLQSVAVWIERTRTFKRGHELDTESSDELDRCVVL</sequence>
<dbReference type="AlphaFoldDB" id="A0A2N5SBS4"/>
<comment type="caution">
    <text evidence="1">The sequence shown here is derived from an EMBL/GenBank/DDBJ whole genome shotgun (WGS) entry which is preliminary data.</text>
</comment>
<protein>
    <submittedName>
        <fullName evidence="1">Uncharacterized protein</fullName>
    </submittedName>
</protein>
<dbReference type="EMBL" id="PGCI01000954">
    <property type="protein sequence ID" value="PLW10669.1"/>
    <property type="molecule type" value="Genomic_DNA"/>
</dbReference>
<evidence type="ECO:0000313" key="3">
    <source>
        <dbReference type="Proteomes" id="UP000235392"/>
    </source>
</evidence>
<organism evidence="1 3">
    <name type="scientific">Puccinia coronata f. sp. avenae</name>
    <dbReference type="NCBI Taxonomy" id="200324"/>
    <lineage>
        <taxon>Eukaryota</taxon>
        <taxon>Fungi</taxon>
        <taxon>Dikarya</taxon>
        <taxon>Basidiomycota</taxon>
        <taxon>Pucciniomycotina</taxon>
        <taxon>Pucciniomycetes</taxon>
        <taxon>Pucciniales</taxon>
        <taxon>Pucciniaceae</taxon>
        <taxon>Puccinia</taxon>
    </lineage>
</organism>